<proteinExistence type="predicted"/>
<dbReference type="Proteomes" id="UP000622166">
    <property type="component" value="Unassembled WGS sequence"/>
</dbReference>
<organism evidence="1 2">
    <name type="scientific">Streptomyces poonensis</name>
    <dbReference type="NCBI Taxonomy" id="68255"/>
    <lineage>
        <taxon>Bacteria</taxon>
        <taxon>Bacillati</taxon>
        <taxon>Actinomycetota</taxon>
        <taxon>Actinomycetes</taxon>
        <taxon>Kitasatosporales</taxon>
        <taxon>Streptomycetaceae</taxon>
        <taxon>Streptomyces</taxon>
    </lineage>
</organism>
<reference evidence="1" key="2">
    <citation type="submission" date="2020-09" db="EMBL/GenBank/DDBJ databases">
        <authorList>
            <person name="Sun Q."/>
            <person name="Ohkuma M."/>
        </authorList>
    </citation>
    <scope>NUCLEOTIDE SEQUENCE</scope>
    <source>
        <strain evidence="1">JCM 4815</strain>
    </source>
</reference>
<comment type="caution">
    <text evidence="1">The sequence shown here is derived from an EMBL/GenBank/DDBJ whole genome shotgun (WGS) entry which is preliminary data.</text>
</comment>
<evidence type="ECO:0000313" key="1">
    <source>
        <dbReference type="EMBL" id="GGZ39231.1"/>
    </source>
</evidence>
<dbReference type="EMBL" id="BMVW01000022">
    <property type="protein sequence ID" value="GGZ39231.1"/>
    <property type="molecule type" value="Genomic_DNA"/>
</dbReference>
<gene>
    <name evidence="1" type="ORF">GCM10010365_69980</name>
</gene>
<dbReference type="AlphaFoldDB" id="A0A918UWE0"/>
<evidence type="ECO:0000313" key="2">
    <source>
        <dbReference type="Proteomes" id="UP000622166"/>
    </source>
</evidence>
<accession>A0A918UWE0</accession>
<name>A0A918UWE0_9ACTN</name>
<reference evidence="1" key="1">
    <citation type="journal article" date="2014" name="Int. J. Syst. Evol. Microbiol.">
        <title>Complete genome sequence of Corynebacterium casei LMG S-19264T (=DSM 44701T), isolated from a smear-ripened cheese.</title>
        <authorList>
            <consortium name="US DOE Joint Genome Institute (JGI-PGF)"/>
            <person name="Walter F."/>
            <person name="Albersmeier A."/>
            <person name="Kalinowski J."/>
            <person name="Ruckert C."/>
        </authorList>
    </citation>
    <scope>NUCLEOTIDE SEQUENCE</scope>
    <source>
        <strain evidence="1">JCM 4815</strain>
    </source>
</reference>
<sequence>MVRPSCRGMGELLFMQPSQWELSAKERDTAGEVRIKQAERAGIKKAVSYR</sequence>
<protein>
    <submittedName>
        <fullName evidence="1">Uncharacterized protein</fullName>
    </submittedName>
</protein>
<keyword evidence="2" id="KW-1185">Reference proteome</keyword>